<feature type="transmembrane region" description="Helical" evidence="12">
    <location>
        <begin position="185"/>
        <end position="207"/>
    </location>
</feature>
<evidence type="ECO:0000313" key="14">
    <source>
        <dbReference type="Proteomes" id="UP001445076"/>
    </source>
</evidence>
<feature type="transmembrane region" description="Helical" evidence="12">
    <location>
        <begin position="21"/>
        <end position="42"/>
    </location>
</feature>
<keyword evidence="9 12" id="KW-0406">Ion transport</keyword>
<feature type="transmembrane region" description="Helical" evidence="12">
    <location>
        <begin position="118"/>
        <end position="140"/>
    </location>
</feature>
<evidence type="ECO:0000256" key="5">
    <source>
        <dbReference type="ARBA" id="ARBA00022692"/>
    </source>
</evidence>
<sequence length="368" mass="42832">MFDVFGVIRHLIHLDRVTIDNVIFSLHSKVTMVILVAFSLLVSKKHYFGDPIDCMVEAISSHTIDMFCWIQSTYTIPALTGDVVGEQVAHPGVSNHDAFGKSKINIGGHQYPIRYHKYYQWVVLFLFLQAGMFYFPHWIWKRLEGGRLRGLVTELDLPCLSDDRKHERMNFALQYFNHYFHHHNVYAYQFFVCELLNFVNVIGQIYLTDKFLDLGFAKYGPRVLNYSQDSSSGHDPMDEIFPKVTKCTFHKFGPSGTIMRHDALCVLPLNILNQKIFVFLWFWFVIVAVVSALGLVFRLATFTPSVRYLLLRSRCRLVPTEKVKAISQRCYIGDWFIIHLLAKNMDQFTLKDFINDLTRTLVEKEHVS</sequence>
<evidence type="ECO:0000313" key="13">
    <source>
        <dbReference type="EMBL" id="KAK8733023.1"/>
    </source>
</evidence>
<dbReference type="PRINTS" id="PR01262">
    <property type="entry name" value="INNEXIN"/>
</dbReference>
<evidence type="ECO:0000256" key="1">
    <source>
        <dbReference type="ARBA" id="ARBA00004610"/>
    </source>
</evidence>
<dbReference type="GO" id="GO:0005243">
    <property type="term" value="F:gap junction channel activity"/>
    <property type="evidence" value="ECO:0007669"/>
    <property type="project" value="TreeGrafter"/>
</dbReference>
<dbReference type="GO" id="GO:0034220">
    <property type="term" value="P:monoatomic ion transmembrane transport"/>
    <property type="evidence" value="ECO:0007669"/>
    <property type="project" value="UniProtKB-KW"/>
</dbReference>
<accession>A0AAW0WZI6</accession>
<evidence type="ECO:0000256" key="4">
    <source>
        <dbReference type="ARBA" id="ARBA00022475"/>
    </source>
</evidence>
<evidence type="ECO:0000256" key="2">
    <source>
        <dbReference type="ARBA" id="ARBA00004651"/>
    </source>
</evidence>
<comment type="caution">
    <text evidence="13">The sequence shown here is derived from an EMBL/GenBank/DDBJ whole genome shotgun (WGS) entry which is preliminary data.</text>
</comment>
<dbReference type="Proteomes" id="UP001445076">
    <property type="component" value="Unassembled WGS sequence"/>
</dbReference>
<keyword evidence="10 12" id="KW-0472">Membrane</keyword>
<gene>
    <name evidence="12" type="primary">inx</name>
    <name evidence="13" type="ORF">OTU49_006714</name>
</gene>
<feature type="transmembrane region" description="Helical" evidence="12">
    <location>
        <begin position="276"/>
        <end position="297"/>
    </location>
</feature>
<dbReference type="EMBL" id="JARKIK010000055">
    <property type="protein sequence ID" value="KAK8733023.1"/>
    <property type="molecule type" value="Genomic_DNA"/>
</dbReference>
<name>A0AAW0WZI6_CHEQU</name>
<evidence type="ECO:0000256" key="9">
    <source>
        <dbReference type="ARBA" id="ARBA00023065"/>
    </source>
</evidence>
<dbReference type="GO" id="GO:0005886">
    <property type="term" value="C:plasma membrane"/>
    <property type="evidence" value="ECO:0007669"/>
    <property type="project" value="UniProtKB-SubCell"/>
</dbReference>
<keyword evidence="14" id="KW-1185">Reference proteome</keyword>
<evidence type="ECO:0000256" key="7">
    <source>
        <dbReference type="ARBA" id="ARBA00022949"/>
    </source>
</evidence>
<reference evidence="13 14" key="1">
    <citation type="journal article" date="2024" name="BMC Genomics">
        <title>Genome assembly of redclaw crayfish (Cherax quadricarinatus) provides insights into its immune adaptation and hypoxia tolerance.</title>
        <authorList>
            <person name="Liu Z."/>
            <person name="Zheng J."/>
            <person name="Li H."/>
            <person name="Fang K."/>
            <person name="Wang S."/>
            <person name="He J."/>
            <person name="Zhou D."/>
            <person name="Weng S."/>
            <person name="Chi M."/>
            <person name="Gu Z."/>
            <person name="He J."/>
            <person name="Li F."/>
            <person name="Wang M."/>
        </authorList>
    </citation>
    <scope>NUCLEOTIDE SEQUENCE [LARGE SCALE GENOMIC DNA]</scope>
    <source>
        <strain evidence="13">ZL_2023a</strain>
    </source>
</reference>
<keyword evidence="6" id="KW-0303">Gap junction</keyword>
<keyword evidence="5 12" id="KW-0812">Transmembrane</keyword>
<evidence type="ECO:0000256" key="8">
    <source>
        <dbReference type="ARBA" id="ARBA00022989"/>
    </source>
</evidence>
<comment type="similarity">
    <text evidence="12">Belongs to the pannexin family.</text>
</comment>
<protein>
    <recommendedName>
        <fullName evidence="12">Innexin</fullName>
    </recommendedName>
</protein>
<keyword evidence="8 12" id="KW-1133">Transmembrane helix</keyword>
<dbReference type="AlphaFoldDB" id="A0AAW0WZI6"/>
<evidence type="ECO:0000256" key="10">
    <source>
        <dbReference type="ARBA" id="ARBA00023136"/>
    </source>
</evidence>
<comment type="subcellular location">
    <subcellularLocation>
        <location evidence="1">Cell junction</location>
        <location evidence="1">Gap junction</location>
    </subcellularLocation>
    <subcellularLocation>
        <location evidence="2 12">Cell membrane</location>
        <topology evidence="2 12">Multi-pass membrane protein</topology>
    </subcellularLocation>
</comment>
<keyword evidence="7" id="KW-0965">Cell junction</keyword>
<dbReference type="Pfam" id="PF00876">
    <property type="entry name" value="Innexin"/>
    <property type="match status" value="1"/>
</dbReference>
<comment type="function">
    <text evidence="12">Structural component of the gap junctions.</text>
</comment>
<evidence type="ECO:0000256" key="6">
    <source>
        <dbReference type="ARBA" id="ARBA00022868"/>
    </source>
</evidence>
<organism evidence="13 14">
    <name type="scientific">Cherax quadricarinatus</name>
    <name type="common">Australian red claw crayfish</name>
    <dbReference type="NCBI Taxonomy" id="27406"/>
    <lineage>
        <taxon>Eukaryota</taxon>
        <taxon>Metazoa</taxon>
        <taxon>Ecdysozoa</taxon>
        <taxon>Arthropoda</taxon>
        <taxon>Crustacea</taxon>
        <taxon>Multicrustacea</taxon>
        <taxon>Malacostraca</taxon>
        <taxon>Eumalacostraca</taxon>
        <taxon>Eucarida</taxon>
        <taxon>Decapoda</taxon>
        <taxon>Pleocyemata</taxon>
        <taxon>Astacidea</taxon>
        <taxon>Parastacoidea</taxon>
        <taxon>Parastacidae</taxon>
        <taxon>Cherax</taxon>
    </lineage>
</organism>
<keyword evidence="11 12" id="KW-0407">Ion channel</keyword>
<keyword evidence="3 12" id="KW-0813">Transport</keyword>
<dbReference type="PROSITE" id="PS51013">
    <property type="entry name" value="PANNEXIN"/>
    <property type="match status" value="1"/>
</dbReference>
<proteinExistence type="inferred from homology"/>
<evidence type="ECO:0000256" key="11">
    <source>
        <dbReference type="ARBA" id="ARBA00023303"/>
    </source>
</evidence>
<evidence type="ECO:0000256" key="3">
    <source>
        <dbReference type="ARBA" id="ARBA00022448"/>
    </source>
</evidence>
<dbReference type="InterPro" id="IPR000990">
    <property type="entry name" value="Innexin"/>
</dbReference>
<evidence type="ECO:0000256" key="12">
    <source>
        <dbReference type="RuleBase" id="RU010713"/>
    </source>
</evidence>
<dbReference type="GO" id="GO:0005921">
    <property type="term" value="C:gap junction"/>
    <property type="evidence" value="ECO:0007669"/>
    <property type="project" value="UniProtKB-SubCell"/>
</dbReference>
<dbReference type="PANTHER" id="PTHR11893">
    <property type="entry name" value="INNEXIN"/>
    <property type="match status" value="1"/>
</dbReference>
<dbReference type="GO" id="GO:0007602">
    <property type="term" value="P:phototransduction"/>
    <property type="evidence" value="ECO:0007669"/>
    <property type="project" value="TreeGrafter"/>
</dbReference>
<keyword evidence="4" id="KW-1003">Cell membrane</keyword>
<dbReference type="PANTHER" id="PTHR11893:SF41">
    <property type="entry name" value="INNEXIN INX2"/>
    <property type="match status" value="1"/>
</dbReference>